<dbReference type="EMBL" id="WIND01000002">
    <property type="protein sequence ID" value="MSU88864.1"/>
    <property type="molecule type" value="Genomic_DNA"/>
</dbReference>
<dbReference type="InterPro" id="IPR027417">
    <property type="entry name" value="P-loop_NTPase"/>
</dbReference>
<dbReference type="Pfam" id="PF10649">
    <property type="entry name" value="DUF2478"/>
    <property type="match status" value="1"/>
</dbReference>
<dbReference type="Gene3D" id="3.40.50.300">
    <property type="entry name" value="P-loop containing nucleotide triphosphate hydrolases"/>
    <property type="match status" value="1"/>
</dbReference>
<dbReference type="AlphaFoldDB" id="A0A6L5YYU7"/>
<accession>A0A6L5YYU7</accession>
<name>A0A6L5YYU7_9RHOB</name>
<dbReference type="Proteomes" id="UP000474957">
    <property type="component" value="Unassembled WGS sequence"/>
</dbReference>
<sequence length="173" mass="18115">MHIACTTMTGRGGTDRLLASVAQRLAAEGLTACGVVQINSNCGPDRPCDMDVAVLPDGPSFRISETRGPGARGCRLDPDALERAVAEVAARLGPGTDLLIVNKFGKHEAEGRGFRDVIAQALALDVPVLVGVNALNVDAFAAFAGGMEARLPPDEAAILAWVRAHRPARPRRA</sequence>
<evidence type="ECO:0000313" key="2">
    <source>
        <dbReference type="Proteomes" id="UP000474957"/>
    </source>
</evidence>
<comment type="caution">
    <text evidence="1">The sequence shown here is derived from an EMBL/GenBank/DDBJ whole genome shotgun (WGS) entry which is preliminary data.</text>
</comment>
<dbReference type="RefSeq" id="WP_154445280.1">
    <property type="nucleotide sequence ID" value="NZ_WIND01000002.1"/>
</dbReference>
<protein>
    <submittedName>
        <fullName evidence="1">DUF2478 domain-containing protein</fullName>
    </submittedName>
</protein>
<organism evidence="1 2">
    <name type="scientific">Halovulum marinum</name>
    <dbReference type="NCBI Taxonomy" id="2662447"/>
    <lineage>
        <taxon>Bacteria</taxon>
        <taxon>Pseudomonadati</taxon>
        <taxon>Pseudomonadota</taxon>
        <taxon>Alphaproteobacteria</taxon>
        <taxon>Rhodobacterales</taxon>
        <taxon>Paracoccaceae</taxon>
        <taxon>Halovulum</taxon>
    </lineage>
</organism>
<gene>
    <name evidence="1" type="ORF">GE300_04405</name>
</gene>
<proteinExistence type="predicted"/>
<evidence type="ECO:0000313" key="1">
    <source>
        <dbReference type="EMBL" id="MSU88864.1"/>
    </source>
</evidence>
<keyword evidence="2" id="KW-1185">Reference proteome</keyword>
<dbReference type="InterPro" id="IPR018912">
    <property type="entry name" value="DUF2478"/>
</dbReference>
<reference evidence="1 2" key="1">
    <citation type="submission" date="2019-10" db="EMBL/GenBank/DDBJ databases">
        <title>Cognatihalovulum marinum gen. nov. sp. nov., a new member of the family Rhodobacteraceae isolated from deep seawater of the Northwest Indian Ocean.</title>
        <authorList>
            <person name="Ruan C."/>
            <person name="Wang J."/>
            <person name="Zheng X."/>
            <person name="Song L."/>
            <person name="Zhu Y."/>
            <person name="Huang Y."/>
            <person name="Lu Z."/>
            <person name="Du W."/>
            <person name="Huang L."/>
            <person name="Dai X."/>
        </authorList>
    </citation>
    <scope>NUCLEOTIDE SEQUENCE [LARGE SCALE GENOMIC DNA]</scope>
    <source>
        <strain evidence="1 2">2CG4</strain>
    </source>
</reference>